<protein>
    <submittedName>
        <fullName evidence="2">Uncharacterized protein</fullName>
    </submittedName>
</protein>
<keyword evidence="3" id="KW-1185">Reference proteome</keyword>
<dbReference type="RefSeq" id="XP_040771083.1">
    <property type="nucleotide sequence ID" value="XM_040925848.1"/>
</dbReference>
<reference evidence="2" key="1">
    <citation type="journal article" date="2020" name="Phytopathology">
        <title>Genome sequence of the chestnut blight fungus Cryphonectria parasitica EP155: A fundamental resource for an archetypical invasive plant pathogen.</title>
        <authorList>
            <person name="Crouch J.A."/>
            <person name="Dawe A."/>
            <person name="Aerts A."/>
            <person name="Barry K."/>
            <person name="Churchill A.C.L."/>
            <person name="Grimwood J."/>
            <person name="Hillman B."/>
            <person name="Milgroom M.G."/>
            <person name="Pangilinan J."/>
            <person name="Smith M."/>
            <person name="Salamov A."/>
            <person name="Schmutz J."/>
            <person name="Yadav J."/>
            <person name="Grigoriev I.V."/>
            <person name="Nuss D."/>
        </authorList>
    </citation>
    <scope>NUCLEOTIDE SEQUENCE</scope>
    <source>
        <strain evidence="2">EP155</strain>
    </source>
</reference>
<feature type="region of interest" description="Disordered" evidence="1">
    <location>
        <begin position="1"/>
        <end position="55"/>
    </location>
</feature>
<evidence type="ECO:0000256" key="1">
    <source>
        <dbReference type="SAM" id="MobiDB-lite"/>
    </source>
</evidence>
<dbReference type="GeneID" id="63842977"/>
<gene>
    <name evidence="2" type="ORF">M406DRAFT_75455</name>
</gene>
<dbReference type="AlphaFoldDB" id="A0A9P4XQW9"/>
<evidence type="ECO:0000313" key="3">
    <source>
        <dbReference type="Proteomes" id="UP000803844"/>
    </source>
</evidence>
<feature type="compositionally biased region" description="Low complexity" evidence="1">
    <location>
        <begin position="28"/>
        <end position="41"/>
    </location>
</feature>
<sequence length="217" mass="24035">MLAKSAREARKAASRHAAEKRAAERAAAKAAAATKARASASPVIIDSDDKGDDAREAENPEIVEITTPAEVHINWHYPVHRCAQFRRISPSEMLTKRITMRRSNSTVRGNQIHCNEMMSNDFQSAAQQISDILLNRKNLYCLIIIYTFNLEISSSRYIPHALLRELPSIAIEAGASEFDDLFTPASTTIRALQMPGTARPHSKALSMHKQINAEIAS</sequence>
<dbReference type="EMBL" id="MU032354">
    <property type="protein sequence ID" value="KAF3760104.1"/>
    <property type="molecule type" value="Genomic_DNA"/>
</dbReference>
<proteinExistence type="predicted"/>
<organism evidence="2 3">
    <name type="scientific">Cryphonectria parasitica (strain ATCC 38755 / EP155)</name>
    <dbReference type="NCBI Taxonomy" id="660469"/>
    <lineage>
        <taxon>Eukaryota</taxon>
        <taxon>Fungi</taxon>
        <taxon>Dikarya</taxon>
        <taxon>Ascomycota</taxon>
        <taxon>Pezizomycotina</taxon>
        <taxon>Sordariomycetes</taxon>
        <taxon>Sordariomycetidae</taxon>
        <taxon>Diaporthales</taxon>
        <taxon>Cryphonectriaceae</taxon>
        <taxon>Cryphonectria-Endothia species complex</taxon>
        <taxon>Cryphonectria</taxon>
    </lineage>
</organism>
<name>A0A9P4XQW9_CRYP1</name>
<evidence type="ECO:0000313" key="2">
    <source>
        <dbReference type="EMBL" id="KAF3760104.1"/>
    </source>
</evidence>
<comment type="caution">
    <text evidence="2">The sequence shown here is derived from an EMBL/GenBank/DDBJ whole genome shotgun (WGS) entry which is preliminary data.</text>
</comment>
<accession>A0A9P4XQW9</accession>
<dbReference type="Proteomes" id="UP000803844">
    <property type="component" value="Unassembled WGS sequence"/>
</dbReference>
<feature type="compositionally biased region" description="Basic and acidic residues" evidence="1">
    <location>
        <begin position="1"/>
        <end position="27"/>
    </location>
</feature>